<protein>
    <recommendedName>
        <fullName evidence="5">Transmembrane protein</fullName>
    </recommendedName>
</protein>
<evidence type="ECO:0008006" key="5">
    <source>
        <dbReference type="Google" id="ProtNLM"/>
    </source>
</evidence>
<dbReference type="EMBL" id="JAYMGO010000003">
    <property type="protein sequence ID" value="KAL1278985.1"/>
    <property type="molecule type" value="Genomic_DNA"/>
</dbReference>
<feature type="compositionally biased region" description="Basic and acidic residues" evidence="1">
    <location>
        <begin position="106"/>
        <end position="117"/>
    </location>
</feature>
<keyword evidence="2" id="KW-0812">Transmembrane</keyword>
<organism evidence="3 4">
    <name type="scientific">Cirrhinus molitorella</name>
    <name type="common">mud carp</name>
    <dbReference type="NCBI Taxonomy" id="172907"/>
    <lineage>
        <taxon>Eukaryota</taxon>
        <taxon>Metazoa</taxon>
        <taxon>Chordata</taxon>
        <taxon>Craniata</taxon>
        <taxon>Vertebrata</taxon>
        <taxon>Euteleostomi</taxon>
        <taxon>Actinopterygii</taxon>
        <taxon>Neopterygii</taxon>
        <taxon>Teleostei</taxon>
        <taxon>Ostariophysi</taxon>
        <taxon>Cypriniformes</taxon>
        <taxon>Cyprinidae</taxon>
        <taxon>Labeoninae</taxon>
        <taxon>Labeonini</taxon>
        <taxon>Cirrhinus</taxon>
    </lineage>
</organism>
<dbReference type="Proteomes" id="UP001558613">
    <property type="component" value="Unassembled WGS sequence"/>
</dbReference>
<keyword evidence="2" id="KW-1133">Transmembrane helix</keyword>
<evidence type="ECO:0000256" key="2">
    <source>
        <dbReference type="SAM" id="Phobius"/>
    </source>
</evidence>
<feature type="region of interest" description="Disordered" evidence="1">
    <location>
        <begin position="91"/>
        <end position="126"/>
    </location>
</feature>
<feature type="compositionally biased region" description="Polar residues" evidence="1">
    <location>
        <begin position="91"/>
        <end position="105"/>
    </location>
</feature>
<proteinExistence type="predicted"/>
<keyword evidence="4" id="KW-1185">Reference proteome</keyword>
<name>A0ABR3NPK6_9TELE</name>
<evidence type="ECO:0000313" key="4">
    <source>
        <dbReference type="Proteomes" id="UP001558613"/>
    </source>
</evidence>
<comment type="caution">
    <text evidence="3">The sequence shown here is derived from an EMBL/GenBank/DDBJ whole genome shotgun (WGS) entry which is preliminary data.</text>
</comment>
<evidence type="ECO:0000256" key="1">
    <source>
        <dbReference type="SAM" id="MobiDB-lite"/>
    </source>
</evidence>
<evidence type="ECO:0000313" key="3">
    <source>
        <dbReference type="EMBL" id="KAL1278985.1"/>
    </source>
</evidence>
<reference evidence="3 4" key="1">
    <citation type="submission" date="2023-09" db="EMBL/GenBank/DDBJ databases">
        <authorList>
            <person name="Wang M."/>
        </authorList>
    </citation>
    <scope>NUCLEOTIDE SEQUENCE [LARGE SCALE GENOMIC DNA]</scope>
    <source>
        <strain evidence="3">GT-2023</strain>
        <tissue evidence="3">Liver</tissue>
    </source>
</reference>
<keyword evidence="2" id="KW-0472">Membrane</keyword>
<sequence length="126" mass="14215">MQTLGVRLVRNSRDSVWIRVAALQTSLFNPQQLRTSSLRSFFSFFFFSFLPLPSLFFHSVVELRPAVMVRGAVPAGRSLYRASPPIFPPLSQSQAAHSTFPSPSANHERCVGVSERRSSRHRVNLK</sequence>
<accession>A0ABR3NPK6</accession>
<feature type="transmembrane region" description="Helical" evidence="2">
    <location>
        <begin position="41"/>
        <end position="61"/>
    </location>
</feature>
<gene>
    <name evidence="3" type="ORF">QQF64_025658</name>
</gene>